<protein>
    <submittedName>
        <fullName evidence="1">Recombination endonuclease VII</fullName>
    </submittedName>
</protein>
<dbReference type="Gene3D" id="3.40.1800.10">
    <property type="entry name" value="His-Me finger endonucleases"/>
    <property type="match status" value="1"/>
</dbReference>
<keyword evidence="1" id="KW-0255">Endonuclease</keyword>
<organism evidence="1">
    <name type="scientific">uncultured Caudovirales phage</name>
    <dbReference type="NCBI Taxonomy" id="2100421"/>
    <lineage>
        <taxon>Viruses</taxon>
        <taxon>Duplodnaviria</taxon>
        <taxon>Heunggongvirae</taxon>
        <taxon>Uroviricota</taxon>
        <taxon>Caudoviricetes</taxon>
        <taxon>Peduoviridae</taxon>
        <taxon>Maltschvirus</taxon>
        <taxon>Maltschvirus maltsch</taxon>
    </lineage>
</organism>
<dbReference type="InterPro" id="IPR004211">
    <property type="entry name" value="Endonuclease_7"/>
</dbReference>
<dbReference type="SUPFAM" id="SSF54060">
    <property type="entry name" value="His-Me finger endonucleases"/>
    <property type="match status" value="1"/>
</dbReference>
<accession>A0A6J7WMI0</accession>
<dbReference type="InterPro" id="IPR038563">
    <property type="entry name" value="Endonuclease_7_sf"/>
</dbReference>
<reference evidence="1" key="1">
    <citation type="submission" date="2020-05" db="EMBL/GenBank/DDBJ databases">
        <authorList>
            <person name="Chiriac C."/>
            <person name="Salcher M."/>
            <person name="Ghai R."/>
            <person name="Kavagutti S V."/>
        </authorList>
    </citation>
    <scope>NUCLEOTIDE SEQUENCE</scope>
</reference>
<dbReference type="GO" id="GO:0004519">
    <property type="term" value="F:endonuclease activity"/>
    <property type="evidence" value="ECO:0007669"/>
    <property type="project" value="UniProtKB-KW"/>
</dbReference>
<gene>
    <name evidence="1" type="ORF">UFOVP221_18</name>
</gene>
<keyword evidence="1" id="KW-0540">Nuclease</keyword>
<dbReference type="EMBL" id="LR798267">
    <property type="protein sequence ID" value="CAB5219030.1"/>
    <property type="molecule type" value="Genomic_DNA"/>
</dbReference>
<sequence length="126" mass="14112">MKQRSPETEQVIIIDIDEPVSEKSRRASMWNKKYLYGISADDYMAIAKAQGYKCASCGDDARGYEHTLCVDHDHATNEIRGLLCSGCNTALGWLEDSPERITKLAKYIGRKGTGVFIPDQHAERMA</sequence>
<proteinExistence type="predicted"/>
<evidence type="ECO:0000313" key="1">
    <source>
        <dbReference type="EMBL" id="CAB5219030.1"/>
    </source>
</evidence>
<dbReference type="Pfam" id="PF02945">
    <property type="entry name" value="Endonuclease_7"/>
    <property type="match status" value="1"/>
</dbReference>
<dbReference type="InterPro" id="IPR044925">
    <property type="entry name" value="His-Me_finger_sf"/>
</dbReference>
<keyword evidence="1" id="KW-0378">Hydrolase</keyword>
<name>A0A6J7WMI0_9CAUD</name>